<name>A0A5R9KB24_9BACT</name>
<feature type="domain" description="UmuC" evidence="6">
    <location>
        <begin position="2"/>
        <end position="187"/>
    </location>
</feature>
<evidence type="ECO:0000259" key="6">
    <source>
        <dbReference type="PROSITE" id="PS50173"/>
    </source>
</evidence>
<dbReference type="InterPro" id="IPR050116">
    <property type="entry name" value="DNA_polymerase-Y"/>
</dbReference>
<gene>
    <name evidence="7" type="ORF">FEM55_14530</name>
</gene>
<dbReference type="AlphaFoldDB" id="A0A5R9KB24"/>
<dbReference type="PROSITE" id="PS50173">
    <property type="entry name" value="UMUC"/>
    <property type="match status" value="1"/>
</dbReference>
<evidence type="ECO:0000256" key="2">
    <source>
        <dbReference type="ARBA" id="ARBA00022763"/>
    </source>
</evidence>
<evidence type="ECO:0000313" key="7">
    <source>
        <dbReference type="EMBL" id="TLU91974.1"/>
    </source>
</evidence>
<evidence type="ECO:0000256" key="1">
    <source>
        <dbReference type="ARBA" id="ARBA00010945"/>
    </source>
</evidence>
<dbReference type="CDD" id="cd01700">
    <property type="entry name" value="PolY_Pol_V_umuC"/>
    <property type="match status" value="1"/>
</dbReference>
<dbReference type="EMBL" id="VCEI01000025">
    <property type="protein sequence ID" value="TLU91974.1"/>
    <property type="molecule type" value="Genomic_DNA"/>
</dbReference>
<keyword evidence="5" id="KW-0742">SOS response</keyword>
<dbReference type="InterPro" id="IPR043502">
    <property type="entry name" value="DNA/RNA_pol_sf"/>
</dbReference>
<protein>
    <submittedName>
        <fullName evidence="7">Y-family DNA polymerase</fullName>
    </submittedName>
</protein>
<dbReference type="Pfam" id="PF11799">
    <property type="entry name" value="IMS_C"/>
    <property type="match status" value="1"/>
</dbReference>
<keyword evidence="2" id="KW-0227">DNA damage</keyword>
<dbReference type="GO" id="GO:0042276">
    <property type="term" value="P:error-prone translesion synthesis"/>
    <property type="evidence" value="ECO:0007669"/>
    <property type="project" value="TreeGrafter"/>
</dbReference>
<dbReference type="PANTHER" id="PTHR11076">
    <property type="entry name" value="DNA REPAIR POLYMERASE UMUC / TRANSFERASE FAMILY MEMBER"/>
    <property type="match status" value="1"/>
</dbReference>
<dbReference type="Pfam" id="PF13438">
    <property type="entry name" value="DUF4113"/>
    <property type="match status" value="1"/>
</dbReference>
<dbReference type="SUPFAM" id="SSF56672">
    <property type="entry name" value="DNA/RNA polymerases"/>
    <property type="match status" value="1"/>
</dbReference>
<dbReference type="InterPro" id="IPR001126">
    <property type="entry name" value="UmuC"/>
</dbReference>
<comment type="similarity">
    <text evidence="1">Belongs to the DNA polymerase type-Y family.</text>
</comment>
<dbReference type="GO" id="GO:0005829">
    <property type="term" value="C:cytosol"/>
    <property type="evidence" value="ECO:0007669"/>
    <property type="project" value="TreeGrafter"/>
</dbReference>
<dbReference type="GO" id="GO:0003887">
    <property type="term" value="F:DNA-directed DNA polymerase activity"/>
    <property type="evidence" value="ECO:0007669"/>
    <property type="project" value="TreeGrafter"/>
</dbReference>
<keyword evidence="4" id="KW-0234">DNA repair</keyword>
<dbReference type="GO" id="GO:0006281">
    <property type="term" value="P:DNA repair"/>
    <property type="evidence" value="ECO:0007669"/>
    <property type="project" value="UniProtKB-KW"/>
</dbReference>
<dbReference type="Gene3D" id="1.10.150.20">
    <property type="entry name" value="5' to 3' exonuclease, C-terminal subdomain"/>
    <property type="match status" value="1"/>
</dbReference>
<comment type="caution">
    <text evidence="7">The sequence shown here is derived from an EMBL/GenBank/DDBJ whole genome shotgun (WGS) entry which is preliminary data.</text>
</comment>
<organism evidence="7 8">
    <name type="scientific">Dyadobacter sediminis</name>
    <dbReference type="NCBI Taxonomy" id="1493691"/>
    <lineage>
        <taxon>Bacteria</taxon>
        <taxon>Pseudomonadati</taxon>
        <taxon>Bacteroidota</taxon>
        <taxon>Cytophagia</taxon>
        <taxon>Cytophagales</taxon>
        <taxon>Spirosomataceae</taxon>
        <taxon>Dyadobacter</taxon>
    </lineage>
</organism>
<dbReference type="OrthoDB" id="9808813at2"/>
<keyword evidence="3" id="KW-0741">SOS mutagenesis</keyword>
<evidence type="ECO:0000313" key="8">
    <source>
        <dbReference type="Proteomes" id="UP000309788"/>
    </source>
</evidence>
<dbReference type="RefSeq" id="WP_138282083.1">
    <property type="nucleotide sequence ID" value="NZ_BMGE01000003.1"/>
</dbReference>
<dbReference type="Pfam" id="PF00817">
    <property type="entry name" value="IMS"/>
    <property type="match status" value="1"/>
</dbReference>
<sequence>MFALVDCNNFYASCERVFRPELNGVPIVVLSNNDGCVIARSNEAKMLGIEMGAPAYQYEKDFEDKGIKVFSSNYALYGDMSNRVMTMLSAYTPDIEVYSIDEAFLKFDGFDYFDIQELVERIRREVTKGTGIPVTIGVAPTKALAKVANKIAKKFMHPSVGVYVMTHPKRIEMGTKWLDIEDVWGIGKQHALRLRALGVRKAYDFTQLPDAWVKQHMSIVGLRLKKELSGFRALDLEEDKKKKNIATTRSFNVNYDTYDQVKERVVTFAVICAEKLRKQDSCCNVIQVFVLTNRFRADQPQHSQSVIIHLPYPTNSGIELARFAEQGLKQIYKEGYQYKKAGVIVMEISPADCGQQMIFQNSDPKHNQLFAVIDKLNKAYGQQKVKLAAQDLGRTWKMKQERLSPRYTTQLKDIIIINA</sequence>
<dbReference type="GO" id="GO:0009432">
    <property type="term" value="P:SOS response"/>
    <property type="evidence" value="ECO:0007669"/>
    <property type="project" value="UniProtKB-KW"/>
</dbReference>
<evidence type="ECO:0000256" key="3">
    <source>
        <dbReference type="ARBA" id="ARBA00023199"/>
    </source>
</evidence>
<evidence type="ECO:0000256" key="5">
    <source>
        <dbReference type="ARBA" id="ARBA00023236"/>
    </source>
</evidence>
<dbReference type="InterPro" id="IPR025188">
    <property type="entry name" value="DUF4113"/>
</dbReference>
<dbReference type="InterPro" id="IPR017961">
    <property type="entry name" value="DNA_pol_Y-fam_little_finger"/>
</dbReference>
<proteinExistence type="inferred from homology"/>
<evidence type="ECO:0000256" key="4">
    <source>
        <dbReference type="ARBA" id="ARBA00023204"/>
    </source>
</evidence>
<dbReference type="Gene3D" id="3.30.70.270">
    <property type="match status" value="1"/>
</dbReference>
<dbReference type="Proteomes" id="UP000309788">
    <property type="component" value="Unassembled WGS sequence"/>
</dbReference>
<dbReference type="Gene3D" id="3.40.1170.60">
    <property type="match status" value="1"/>
</dbReference>
<keyword evidence="8" id="KW-1185">Reference proteome</keyword>
<accession>A0A5R9KB24</accession>
<dbReference type="PANTHER" id="PTHR11076:SF34">
    <property type="entry name" value="PROTEIN UMUC"/>
    <property type="match status" value="1"/>
</dbReference>
<dbReference type="InterPro" id="IPR043128">
    <property type="entry name" value="Rev_trsase/Diguanyl_cyclase"/>
</dbReference>
<reference evidence="7 8" key="1">
    <citation type="submission" date="2019-05" db="EMBL/GenBank/DDBJ databases">
        <authorList>
            <person name="Qu J.-H."/>
        </authorList>
    </citation>
    <scope>NUCLEOTIDE SEQUENCE [LARGE SCALE GENOMIC DNA]</scope>
    <source>
        <strain evidence="7 8">Z12</strain>
    </source>
</reference>
<dbReference type="GO" id="GO:0003684">
    <property type="term" value="F:damaged DNA binding"/>
    <property type="evidence" value="ECO:0007669"/>
    <property type="project" value="InterPro"/>
</dbReference>